<dbReference type="Proteomes" id="UP000076842">
    <property type="component" value="Unassembled WGS sequence"/>
</dbReference>
<feature type="chain" id="PRO_5007856146" evidence="1">
    <location>
        <begin position="23"/>
        <end position="151"/>
    </location>
</feature>
<keyword evidence="3" id="KW-1185">Reference proteome</keyword>
<accession>A0A165CSI0</accession>
<evidence type="ECO:0000313" key="2">
    <source>
        <dbReference type="EMBL" id="KZT51315.1"/>
    </source>
</evidence>
<feature type="signal peptide" evidence="1">
    <location>
        <begin position="1"/>
        <end position="22"/>
    </location>
</feature>
<dbReference type="EMBL" id="KV424113">
    <property type="protein sequence ID" value="KZT51315.1"/>
    <property type="molecule type" value="Genomic_DNA"/>
</dbReference>
<protein>
    <submittedName>
        <fullName evidence="2">Uncharacterized protein</fullName>
    </submittedName>
</protein>
<evidence type="ECO:0000256" key="1">
    <source>
        <dbReference type="SAM" id="SignalP"/>
    </source>
</evidence>
<sequence length="151" mass="16296">MHPIPLLVLLLIPLLPFAYARARPLGIFPSPDFQTIIKSSGFLSSGVEWKGTAPLCQATCDSDEVRILKAKSDGDIAVLAAFGKDCLPFFEKSLCTSQYSSCASSPSALPHRSLRVGTANPQLLQAVPRARHFPYSAGRAEIHQACGRRTS</sequence>
<reference evidence="2 3" key="1">
    <citation type="journal article" date="2016" name="Mol. Biol. Evol.">
        <title>Comparative Genomics of Early-Diverging Mushroom-Forming Fungi Provides Insights into the Origins of Lignocellulose Decay Capabilities.</title>
        <authorList>
            <person name="Nagy L.G."/>
            <person name="Riley R."/>
            <person name="Tritt A."/>
            <person name="Adam C."/>
            <person name="Daum C."/>
            <person name="Floudas D."/>
            <person name="Sun H."/>
            <person name="Yadav J.S."/>
            <person name="Pangilinan J."/>
            <person name="Larsson K.H."/>
            <person name="Matsuura K."/>
            <person name="Barry K."/>
            <person name="Labutti K."/>
            <person name="Kuo R."/>
            <person name="Ohm R.A."/>
            <person name="Bhattacharya S.S."/>
            <person name="Shirouzu T."/>
            <person name="Yoshinaga Y."/>
            <person name="Martin F.M."/>
            <person name="Grigoriev I.V."/>
            <person name="Hibbett D.S."/>
        </authorList>
    </citation>
    <scope>NUCLEOTIDE SEQUENCE [LARGE SCALE GENOMIC DNA]</scope>
    <source>
        <strain evidence="2 3">HHB12733</strain>
    </source>
</reference>
<keyword evidence="1" id="KW-0732">Signal</keyword>
<gene>
    <name evidence="2" type="ORF">CALCODRAFT_503665</name>
</gene>
<evidence type="ECO:0000313" key="3">
    <source>
        <dbReference type="Proteomes" id="UP000076842"/>
    </source>
</evidence>
<proteinExistence type="predicted"/>
<name>A0A165CSI0_9BASI</name>
<organism evidence="2 3">
    <name type="scientific">Calocera cornea HHB12733</name>
    <dbReference type="NCBI Taxonomy" id="1353952"/>
    <lineage>
        <taxon>Eukaryota</taxon>
        <taxon>Fungi</taxon>
        <taxon>Dikarya</taxon>
        <taxon>Basidiomycota</taxon>
        <taxon>Agaricomycotina</taxon>
        <taxon>Dacrymycetes</taxon>
        <taxon>Dacrymycetales</taxon>
        <taxon>Dacrymycetaceae</taxon>
        <taxon>Calocera</taxon>
    </lineage>
</organism>
<dbReference type="AlphaFoldDB" id="A0A165CSI0"/>
<dbReference type="InParanoid" id="A0A165CSI0"/>